<feature type="binding site" evidence="11">
    <location>
        <position position="292"/>
    </location>
    <ligand>
        <name>L-glutamine</name>
        <dbReference type="ChEBI" id="CHEBI:58359"/>
    </ligand>
</feature>
<feature type="binding site" evidence="11">
    <location>
        <position position="224"/>
    </location>
    <ligand>
        <name>L-glutamine</name>
        <dbReference type="ChEBI" id="CHEBI:58359"/>
    </ligand>
</feature>
<dbReference type="InterPro" id="IPR036480">
    <property type="entry name" value="CarbP_synth_ssu_N_sf"/>
</dbReference>
<keyword evidence="11" id="KW-0055">Arginine biosynthesis</keyword>
<reference evidence="13 14" key="1">
    <citation type="submission" date="2016-07" db="EMBL/GenBank/DDBJ databases">
        <title>Genome and transcriptome analysis of iron-reducing fermentative bacteria Anoxybacter fermentans.</title>
        <authorList>
            <person name="Zeng X."/>
            <person name="Shao Z."/>
        </authorList>
    </citation>
    <scope>NUCLEOTIDE SEQUENCE [LARGE SCALE GENOMIC DNA]</scope>
    <source>
        <strain evidence="13 14">DY22613</strain>
    </source>
</reference>
<keyword evidence="7 11" id="KW-0315">Glutamine amidotransferase</keyword>
<name>A0A3S9SXN4_9FIRM</name>
<dbReference type="EC" id="6.3.5.5" evidence="11"/>
<dbReference type="PRINTS" id="PR00099">
    <property type="entry name" value="CPSGATASE"/>
</dbReference>
<keyword evidence="11" id="KW-0028">Amino-acid biosynthesis</keyword>
<feature type="binding site" evidence="11">
    <location>
        <position position="252"/>
    </location>
    <ligand>
        <name>L-glutamine</name>
        <dbReference type="ChEBI" id="CHEBI:58359"/>
    </ligand>
</feature>
<dbReference type="PRINTS" id="PR00096">
    <property type="entry name" value="GATASE"/>
</dbReference>
<dbReference type="UniPathway" id="UPA00068">
    <property type="reaction ID" value="UER00171"/>
</dbReference>
<dbReference type="RefSeq" id="WP_127016339.1">
    <property type="nucleotide sequence ID" value="NZ_CP016379.1"/>
</dbReference>
<protein>
    <recommendedName>
        <fullName evidence="11">Carbamoyl phosphate synthase small chain</fullName>
        <ecNumber evidence="11">6.3.5.5</ecNumber>
    </recommendedName>
    <alternativeName>
        <fullName evidence="11">Carbamoyl phosphate synthetase glutamine chain</fullName>
    </alternativeName>
</protein>
<comment type="similarity">
    <text evidence="3 11">Belongs to the CarA family.</text>
</comment>
<evidence type="ECO:0000256" key="9">
    <source>
        <dbReference type="ARBA" id="ARBA00048816"/>
    </source>
</evidence>
<evidence type="ECO:0000256" key="11">
    <source>
        <dbReference type="HAMAP-Rule" id="MF_01209"/>
    </source>
</evidence>
<evidence type="ECO:0000256" key="1">
    <source>
        <dbReference type="ARBA" id="ARBA00004812"/>
    </source>
</evidence>
<feature type="domain" description="Carbamoyl-phosphate synthase small subunit N-terminal" evidence="12">
    <location>
        <begin position="1"/>
        <end position="131"/>
    </location>
</feature>
<dbReference type="GO" id="GO:0004359">
    <property type="term" value="F:glutaminase activity"/>
    <property type="evidence" value="ECO:0007669"/>
    <property type="project" value="RHEA"/>
</dbReference>
<dbReference type="SMART" id="SM01097">
    <property type="entry name" value="CPSase_sm_chain"/>
    <property type="match status" value="1"/>
</dbReference>
<dbReference type="Proteomes" id="UP000267250">
    <property type="component" value="Chromosome"/>
</dbReference>
<dbReference type="GO" id="GO:0044205">
    <property type="term" value="P:'de novo' UMP biosynthetic process"/>
    <property type="evidence" value="ECO:0007669"/>
    <property type="project" value="UniProtKB-UniRule"/>
</dbReference>
<dbReference type="SUPFAM" id="SSF52317">
    <property type="entry name" value="Class I glutamine amidotransferase-like"/>
    <property type="match status" value="1"/>
</dbReference>
<dbReference type="EMBL" id="CP016379">
    <property type="protein sequence ID" value="AZR73008.1"/>
    <property type="molecule type" value="Genomic_DNA"/>
</dbReference>
<comment type="pathway">
    <text evidence="1 11">Pyrimidine metabolism; UMP biosynthesis via de novo pathway; (S)-dihydroorotate from bicarbonate: step 1/3.</text>
</comment>
<dbReference type="GO" id="GO:0006541">
    <property type="term" value="P:glutamine metabolic process"/>
    <property type="evidence" value="ECO:0007669"/>
    <property type="project" value="InterPro"/>
</dbReference>
<evidence type="ECO:0000256" key="6">
    <source>
        <dbReference type="ARBA" id="ARBA00022840"/>
    </source>
</evidence>
<keyword evidence="4 11" id="KW-0436">Ligase</keyword>
<feature type="active site" evidence="11">
    <location>
        <position position="334"/>
    </location>
</feature>
<dbReference type="NCBIfam" id="NF009475">
    <property type="entry name" value="PRK12838.1"/>
    <property type="match status" value="1"/>
</dbReference>
<dbReference type="OrthoDB" id="9804328at2"/>
<dbReference type="InterPro" id="IPR002474">
    <property type="entry name" value="CarbamoylP_synth_ssu_N"/>
</dbReference>
<dbReference type="GO" id="GO:0004088">
    <property type="term" value="F:carbamoyl-phosphate synthase (glutamine-hydrolyzing) activity"/>
    <property type="evidence" value="ECO:0007669"/>
    <property type="project" value="UniProtKB-UniRule"/>
</dbReference>
<evidence type="ECO:0000256" key="5">
    <source>
        <dbReference type="ARBA" id="ARBA00022741"/>
    </source>
</evidence>
<comment type="subunit">
    <text evidence="11">Composed of two chains; the small (or glutamine) chain promotes the hydrolysis of glutamine to ammonia, which is used by the large (or ammonia) chain to synthesize carbamoyl phosphate. Tetramer of heterodimers (alpha,beta)4.</text>
</comment>
<evidence type="ECO:0000256" key="4">
    <source>
        <dbReference type="ARBA" id="ARBA00022598"/>
    </source>
</evidence>
<keyword evidence="8 11" id="KW-0665">Pyrimidine biosynthesis</keyword>
<dbReference type="AlphaFoldDB" id="A0A3S9SXN4"/>
<dbReference type="InterPro" id="IPR029062">
    <property type="entry name" value="Class_I_gatase-like"/>
</dbReference>
<feature type="binding site" evidence="11">
    <location>
        <position position="249"/>
    </location>
    <ligand>
        <name>L-glutamine</name>
        <dbReference type="ChEBI" id="CHEBI:58359"/>
    </ligand>
</feature>
<gene>
    <name evidence="11" type="primary">carA</name>
    <name evidence="13" type="ORF">BBF96_06120</name>
</gene>
<feature type="active site" evidence="11">
    <location>
        <position position="332"/>
    </location>
</feature>
<dbReference type="FunFam" id="3.50.30.20:FF:000001">
    <property type="entry name" value="Carbamoyl-phosphate synthase small chain"/>
    <property type="match status" value="1"/>
</dbReference>
<dbReference type="Gene3D" id="3.50.30.20">
    <property type="entry name" value="Carbamoyl-phosphate synthase small subunit, N-terminal domain"/>
    <property type="match status" value="1"/>
</dbReference>
<comment type="catalytic activity">
    <reaction evidence="10 11">
        <text>L-glutamine + H2O = L-glutamate + NH4(+)</text>
        <dbReference type="Rhea" id="RHEA:15889"/>
        <dbReference type="ChEBI" id="CHEBI:15377"/>
        <dbReference type="ChEBI" id="CHEBI:28938"/>
        <dbReference type="ChEBI" id="CHEBI:29985"/>
        <dbReference type="ChEBI" id="CHEBI:58359"/>
    </reaction>
</comment>
<feature type="binding site" evidence="11">
    <location>
        <position position="293"/>
    </location>
    <ligand>
        <name>L-glutamine</name>
        <dbReference type="ChEBI" id="CHEBI:58359"/>
    </ligand>
</feature>
<proteinExistence type="inferred from homology"/>
<keyword evidence="6 11" id="KW-0067">ATP-binding</keyword>
<dbReference type="InterPro" id="IPR017926">
    <property type="entry name" value="GATASE"/>
</dbReference>
<sequence>MKASLILEDGTVFHGKGIGIKGETIGEVVFNTGMTGYQEILTDPSYYGQIITFTYPLIGNYGVNDSSQESNKIQVKGIIAREITNHYSNWQAKSSLQQYLVKNQVIGIEQIDTRALVKKLREKGTMFGVIVNGQWVSSNIEKYLIKIRAFQMDENPVAQVTTKKPHVIKGEGKRIAVLDFGVKSNIIRNLKALNCKIFIFPAWTDPEVVLAMKPDGLVLSNGPGDPAKLPYVENIKSLIGRVPIFGICLGHQLTALAFGAKTYKLKYGHRGVNHPIKDLRTQKVYITSQNHGYVVDAKTLPRSAKITHINLNDNTIEGLSYPDYNIQTVQYHPEAAPGPYDSNYLFKAFIDFTAKS</sequence>
<evidence type="ECO:0000256" key="10">
    <source>
        <dbReference type="ARBA" id="ARBA00049285"/>
    </source>
</evidence>
<dbReference type="InterPro" id="IPR035686">
    <property type="entry name" value="CPSase_GATase1"/>
</dbReference>
<dbReference type="GO" id="GO:0006526">
    <property type="term" value="P:L-arginine biosynthetic process"/>
    <property type="evidence" value="ECO:0007669"/>
    <property type="project" value="UniProtKB-UniRule"/>
</dbReference>
<organism evidence="13 14">
    <name type="scientific">Anoxybacter fermentans</name>
    <dbReference type="NCBI Taxonomy" id="1323375"/>
    <lineage>
        <taxon>Bacteria</taxon>
        <taxon>Bacillati</taxon>
        <taxon>Bacillota</taxon>
        <taxon>Clostridia</taxon>
        <taxon>Halanaerobiales</taxon>
        <taxon>Anoxybacter</taxon>
    </lineage>
</organism>
<evidence type="ECO:0000313" key="13">
    <source>
        <dbReference type="EMBL" id="AZR73008.1"/>
    </source>
</evidence>
<keyword evidence="5 11" id="KW-0547">Nucleotide-binding</keyword>
<evidence type="ECO:0000256" key="8">
    <source>
        <dbReference type="ARBA" id="ARBA00022975"/>
    </source>
</evidence>
<dbReference type="UniPathway" id="UPA00070">
    <property type="reaction ID" value="UER00115"/>
</dbReference>
<feature type="active site" description="Nucleophile" evidence="11">
    <location>
        <position position="248"/>
    </location>
</feature>
<keyword evidence="14" id="KW-1185">Reference proteome</keyword>
<dbReference type="Gene3D" id="3.40.50.880">
    <property type="match status" value="1"/>
</dbReference>
<dbReference type="Pfam" id="PF00988">
    <property type="entry name" value="CPSase_sm_chain"/>
    <property type="match status" value="1"/>
</dbReference>
<evidence type="ECO:0000259" key="12">
    <source>
        <dbReference type="SMART" id="SM01097"/>
    </source>
</evidence>
<dbReference type="GO" id="GO:0005524">
    <property type="term" value="F:ATP binding"/>
    <property type="evidence" value="ECO:0007669"/>
    <property type="project" value="UniProtKB-UniRule"/>
</dbReference>
<dbReference type="PANTHER" id="PTHR43418:SF7">
    <property type="entry name" value="CARBAMOYL-PHOSPHATE SYNTHASE SMALL CHAIN"/>
    <property type="match status" value="1"/>
</dbReference>
<evidence type="ECO:0000256" key="7">
    <source>
        <dbReference type="ARBA" id="ARBA00022962"/>
    </source>
</evidence>
<dbReference type="PANTHER" id="PTHR43418">
    <property type="entry name" value="MULTIFUNCTIONAL TRYPTOPHAN BIOSYNTHESIS PROTEIN-RELATED"/>
    <property type="match status" value="1"/>
</dbReference>
<feature type="region of interest" description="CPSase" evidence="11">
    <location>
        <begin position="1"/>
        <end position="173"/>
    </location>
</feature>
<dbReference type="InterPro" id="IPR006274">
    <property type="entry name" value="CarbamoylP_synth_ssu"/>
</dbReference>
<comment type="catalytic activity">
    <reaction evidence="9 11">
        <text>hydrogencarbonate + L-glutamine + 2 ATP + H2O = carbamoyl phosphate + L-glutamate + 2 ADP + phosphate + 2 H(+)</text>
        <dbReference type="Rhea" id="RHEA:18633"/>
        <dbReference type="ChEBI" id="CHEBI:15377"/>
        <dbReference type="ChEBI" id="CHEBI:15378"/>
        <dbReference type="ChEBI" id="CHEBI:17544"/>
        <dbReference type="ChEBI" id="CHEBI:29985"/>
        <dbReference type="ChEBI" id="CHEBI:30616"/>
        <dbReference type="ChEBI" id="CHEBI:43474"/>
        <dbReference type="ChEBI" id="CHEBI:58228"/>
        <dbReference type="ChEBI" id="CHEBI:58359"/>
        <dbReference type="ChEBI" id="CHEBI:456216"/>
        <dbReference type="EC" id="6.3.5.5"/>
    </reaction>
</comment>
<dbReference type="HAMAP" id="MF_01209">
    <property type="entry name" value="CPSase_S_chain"/>
    <property type="match status" value="1"/>
</dbReference>
<dbReference type="InterPro" id="IPR050472">
    <property type="entry name" value="Anth_synth/Amidotransfase"/>
</dbReference>
<feature type="binding site" evidence="11">
    <location>
        <position position="290"/>
    </location>
    <ligand>
        <name>L-glutamine</name>
        <dbReference type="ChEBI" id="CHEBI:58359"/>
    </ligand>
</feature>
<dbReference type="SUPFAM" id="SSF52021">
    <property type="entry name" value="Carbamoyl phosphate synthetase, small subunit N-terminal domain"/>
    <property type="match status" value="1"/>
</dbReference>
<comment type="pathway">
    <text evidence="2 11">Amino-acid biosynthesis; L-arginine biosynthesis; carbamoyl phosphate from bicarbonate: step 1/1.</text>
</comment>
<dbReference type="GO" id="GO:0006207">
    <property type="term" value="P:'de novo' pyrimidine nucleobase biosynthetic process"/>
    <property type="evidence" value="ECO:0007669"/>
    <property type="project" value="InterPro"/>
</dbReference>
<comment type="function">
    <text evidence="11">Small subunit of the glutamine-dependent carbamoyl phosphate synthetase (CPSase). CPSase catalyzes the formation of carbamoyl phosphate from the ammonia moiety of glutamine, carbonate, and phosphate donated by ATP, constituting the first step of 2 biosynthetic pathways, one leading to arginine and/or urea and the other to pyrimidine nucleotides. The small subunit (glutamine amidotransferase) binds and cleaves glutamine to supply the large subunit with the substrate ammonia.</text>
</comment>
<dbReference type="Pfam" id="PF00117">
    <property type="entry name" value="GATase"/>
    <property type="match status" value="1"/>
</dbReference>
<dbReference type="PROSITE" id="PS51273">
    <property type="entry name" value="GATASE_TYPE_1"/>
    <property type="match status" value="1"/>
</dbReference>
<dbReference type="PRINTS" id="PR00097">
    <property type="entry name" value="ANTSNTHASEII"/>
</dbReference>
<dbReference type="CDD" id="cd01744">
    <property type="entry name" value="GATase1_CPSase"/>
    <property type="match status" value="1"/>
</dbReference>
<evidence type="ECO:0000256" key="2">
    <source>
        <dbReference type="ARBA" id="ARBA00005077"/>
    </source>
</evidence>
<dbReference type="NCBIfam" id="TIGR01368">
    <property type="entry name" value="CPSaseIIsmall"/>
    <property type="match status" value="1"/>
</dbReference>
<accession>A0A3S9SXN4</accession>
<feature type="binding site" evidence="11">
    <location>
        <position position="222"/>
    </location>
    <ligand>
        <name>L-glutamine</name>
        <dbReference type="ChEBI" id="CHEBI:58359"/>
    </ligand>
</feature>
<dbReference type="KEGG" id="aft:BBF96_06120"/>
<evidence type="ECO:0000256" key="3">
    <source>
        <dbReference type="ARBA" id="ARBA00007800"/>
    </source>
</evidence>
<feature type="binding site" evidence="11">
    <location>
        <position position="45"/>
    </location>
    <ligand>
        <name>L-glutamine</name>
        <dbReference type="ChEBI" id="CHEBI:58359"/>
    </ligand>
</feature>
<evidence type="ECO:0000313" key="14">
    <source>
        <dbReference type="Proteomes" id="UP000267250"/>
    </source>
</evidence>